<dbReference type="Pfam" id="PF04613">
    <property type="entry name" value="LpxD"/>
    <property type="match status" value="1"/>
</dbReference>
<reference evidence="8" key="1">
    <citation type="journal article" date="2020" name="mSystems">
        <title>Genome- and Community-Level Interaction Insights into Carbon Utilization and Element Cycling Functions of Hydrothermarchaeota in Hydrothermal Sediment.</title>
        <authorList>
            <person name="Zhou Z."/>
            <person name="Liu Y."/>
            <person name="Xu W."/>
            <person name="Pan J."/>
            <person name="Luo Z.H."/>
            <person name="Li M."/>
        </authorList>
    </citation>
    <scope>NUCLEOTIDE SEQUENCE [LARGE SCALE GENOMIC DNA]</scope>
    <source>
        <strain evidence="8">HyVt-329</strain>
    </source>
</reference>
<feature type="non-terminal residue" evidence="8">
    <location>
        <position position="185"/>
    </location>
</feature>
<dbReference type="GO" id="GO:0016020">
    <property type="term" value="C:membrane"/>
    <property type="evidence" value="ECO:0007669"/>
    <property type="project" value="GOC"/>
</dbReference>
<dbReference type="Pfam" id="PF00132">
    <property type="entry name" value="Hexapep"/>
    <property type="match status" value="1"/>
</dbReference>
<proteinExistence type="predicted"/>
<name>A0A7C1RK49_UNCAE</name>
<dbReference type="InterPro" id="IPR001451">
    <property type="entry name" value="Hexapep"/>
</dbReference>
<keyword evidence="2" id="KW-0441">Lipid A biosynthesis</keyword>
<keyword evidence="3" id="KW-0808">Transferase</keyword>
<dbReference type="PANTHER" id="PTHR43378">
    <property type="entry name" value="UDP-3-O-ACYLGLUCOSAMINE N-ACYLTRANSFERASE"/>
    <property type="match status" value="1"/>
</dbReference>
<dbReference type="Gene3D" id="2.160.10.10">
    <property type="entry name" value="Hexapeptide repeat proteins"/>
    <property type="match status" value="1"/>
</dbReference>
<evidence type="ECO:0000256" key="5">
    <source>
        <dbReference type="ARBA" id="ARBA00023098"/>
    </source>
</evidence>
<keyword evidence="4" id="KW-0677">Repeat</keyword>
<feature type="domain" description="UDP-3-O-[3-hydroxymyristoyl] glucosamine N-acyltransferase non-repeat region" evidence="7">
    <location>
        <begin position="38"/>
        <end position="101"/>
    </location>
</feature>
<evidence type="ECO:0000259" key="7">
    <source>
        <dbReference type="Pfam" id="PF04613"/>
    </source>
</evidence>
<dbReference type="PANTHER" id="PTHR43378:SF2">
    <property type="entry name" value="UDP-3-O-ACYLGLUCOSAMINE N-ACYLTRANSFERASE 1, MITOCHONDRIAL-RELATED"/>
    <property type="match status" value="1"/>
</dbReference>
<evidence type="ECO:0000256" key="4">
    <source>
        <dbReference type="ARBA" id="ARBA00022737"/>
    </source>
</evidence>
<gene>
    <name evidence="8" type="ORF">ENH69_01050</name>
</gene>
<evidence type="ECO:0000256" key="2">
    <source>
        <dbReference type="ARBA" id="ARBA00022556"/>
    </source>
</evidence>
<dbReference type="InterPro" id="IPR020573">
    <property type="entry name" value="UDP_GlcNAc_AcTrfase_non-rep"/>
</dbReference>
<dbReference type="InterPro" id="IPR011004">
    <property type="entry name" value="Trimer_LpxA-like_sf"/>
</dbReference>
<keyword evidence="1" id="KW-0444">Lipid biosynthesis</keyword>
<organism evidence="8">
    <name type="scientific">Aerophobetes bacterium</name>
    <dbReference type="NCBI Taxonomy" id="2030807"/>
    <lineage>
        <taxon>Bacteria</taxon>
        <taxon>Candidatus Aerophobota</taxon>
    </lineage>
</organism>
<dbReference type="PROSITE" id="PS00101">
    <property type="entry name" value="HEXAPEP_TRANSFERASES"/>
    <property type="match status" value="1"/>
</dbReference>
<comment type="caution">
    <text evidence="8">The sequence shown here is derived from an EMBL/GenBank/DDBJ whole genome shotgun (WGS) entry which is preliminary data.</text>
</comment>
<evidence type="ECO:0000313" key="8">
    <source>
        <dbReference type="EMBL" id="HDZ49788.1"/>
    </source>
</evidence>
<dbReference type="InterPro" id="IPR007691">
    <property type="entry name" value="LpxD"/>
</dbReference>
<evidence type="ECO:0000256" key="3">
    <source>
        <dbReference type="ARBA" id="ARBA00022679"/>
    </source>
</evidence>
<dbReference type="Proteomes" id="UP000885667">
    <property type="component" value="Unassembled WGS sequence"/>
</dbReference>
<protein>
    <submittedName>
        <fullName evidence="8">UDP-3-O-(3-hydroxymyristoyl)glucosamine N-acyltransferase</fullName>
    </submittedName>
</protein>
<evidence type="ECO:0000256" key="6">
    <source>
        <dbReference type="ARBA" id="ARBA00023315"/>
    </source>
</evidence>
<keyword evidence="5" id="KW-0443">Lipid metabolism</keyword>
<dbReference type="AlphaFoldDB" id="A0A7C1RK49"/>
<sequence>MRIAQYAIRDTGFVAMKKTLEELARLVQSKVEGDGGVIIEGVAKVEEAKKGEITLAVSEKFLCEAKKSQASAVIVSPGVGDFSKPVLRARNPRLAFAQILEVFYPQVRKFSGIHPTALIGKDAKIGKKVTLGAYVVVGDAAEIEEGVYISSGVYIGNRVVIGKNSLLFPRVTVLDDTVIGGEVII</sequence>
<accession>A0A7C1RK49</accession>
<dbReference type="EMBL" id="DRFT01000072">
    <property type="protein sequence ID" value="HDZ49788.1"/>
    <property type="molecule type" value="Genomic_DNA"/>
</dbReference>
<keyword evidence="6" id="KW-0012">Acyltransferase</keyword>
<dbReference type="Gene3D" id="3.40.1390.10">
    <property type="entry name" value="MurE/MurF, N-terminal domain"/>
    <property type="match status" value="1"/>
</dbReference>
<dbReference type="SUPFAM" id="SSF51161">
    <property type="entry name" value="Trimeric LpxA-like enzymes"/>
    <property type="match status" value="1"/>
</dbReference>
<dbReference type="InterPro" id="IPR018357">
    <property type="entry name" value="Hexapep_transf_CS"/>
</dbReference>
<dbReference type="GO" id="GO:0016410">
    <property type="term" value="F:N-acyltransferase activity"/>
    <property type="evidence" value="ECO:0007669"/>
    <property type="project" value="InterPro"/>
</dbReference>
<evidence type="ECO:0000256" key="1">
    <source>
        <dbReference type="ARBA" id="ARBA00022516"/>
    </source>
</evidence>
<dbReference type="GO" id="GO:0009245">
    <property type="term" value="P:lipid A biosynthetic process"/>
    <property type="evidence" value="ECO:0007669"/>
    <property type="project" value="UniProtKB-KW"/>
</dbReference>